<dbReference type="EMBL" id="NKCZ01000125">
    <property type="protein sequence ID" value="POD81960.1"/>
    <property type="molecule type" value="Genomic_DNA"/>
</dbReference>
<dbReference type="AlphaFoldDB" id="A0A2S3U1K9"/>
<evidence type="ECO:0000313" key="3">
    <source>
        <dbReference type="EMBL" id="POD81960.1"/>
    </source>
</evidence>
<protein>
    <submittedName>
        <fullName evidence="3">UDP-N-acetylmuramoyl-L-alanyl-D-glutamate--2, 6-diaminopimelate ligase</fullName>
        <ecNumber evidence="3">6.3.2.13</ecNumber>
    </submittedName>
</protein>
<evidence type="ECO:0000313" key="4">
    <source>
        <dbReference type="Proteomes" id="UP000236990"/>
    </source>
</evidence>
<dbReference type="EC" id="6.3.2.13" evidence="3"/>
<comment type="caution">
    <text evidence="3">The sequence shown here is derived from an EMBL/GenBank/DDBJ whole genome shotgun (WGS) entry which is preliminary data.</text>
</comment>
<dbReference type="InterPro" id="IPR035911">
    <property type="entry name" value="MurE/MurF_N"/>
</dbReference>
<organism evidence="3 4">
    <name type="scientific">Lactiplantibacillus plantarum subsp. plantarum</name>
    <dbReference type="NCBI Taxonomy" id="337330"/>
    <lineage>
        <taxon>Bacteria</taxon>
        <taxon>Bacillati</taxon>
        <taxon>Bacillota</taxon>
        <taxon>Bacilli</taxon>
        <taxon>Lactobacillales</taxon>
        <taxon>Lactobacillaceae</taxon>
        <taxon>Lactiplantibacillus</taxon>
    </lineage>
</organism>
<dbReference type="InterPro" id="IPR000713">
    <property type="entry name" value="Mur_ligase_N"/>
</dbReference>
<evidence type="ECO:0000259" key="2">
    <source>
        <dbReference type="Pfam" id="PF01225"/>
    </source>
</evidence>
<dbReference type="PANTHER" id="PTHR23135:SF4">
    <property type="entry name" value="UDP-N-ACETYLMURAMOYL-L-ALANYL-D-GLUTAMATE--2,6-DIAMINOPIMELATE LIGASE MURE HOMOLOG, CHLOROPLASTIC"/>
    <property type="match status" value="1"/>
</dbReference>
<keyword evidence="3" id="KW-0436">Ligase</keyword>
<accession>A0A2S3U1K9</accession>
<dbReference type="Gene3D" id="3.40.1390.10">
    <property type="entry name" value="MurE/MurF, N-terminal domain"/>
    <property type="match status" value="1"/>
</dbReference>
<comment type="pathway">
    <text evidence="1">Cell wall biogenesis; peptidoglycan biosynthesis.</text>
</comment>
<gene>
    <name evidence="3" type="ORF">S101258_02992</name>
</gene>
<evidence type="ECO:0000256" key="1">
    <source>
        <dbReference type="ARBA" id="ARBA00004752"/>
    </source>
</evidence>
<dbReference type="GO" id="GO:0008765">
    <property type="term" value="F:UDP-N-acetylmuramoylalanyl-D-glutamate-2,6-diaminopimelate ligase activity"/>
    <property type="evidence" value="ECO:0007669"/>
    <property type="project" value="UniProtKB-EC"/>
</dbReference>
<dbReference type="Proteomes" id="UP000236990">
    <property type="component" value="Unassembled WGS sequence"/>
</dbReference>
<sequence length="99" mass="10816">MQASQLINSLKFKQVQPALTTDFDVTMLTQDTREVQPGAMFIAVVGYHVDGHDLVDQAIGKGAKIIVASKPLDVNLPVIYVENTERAMAILADVFLRCA</sequence>
<dbReference type="PANTHER" id="PTHR23135">
    <property type="entry name" value="MUR LIGASE FAMILY MEMBER"/>
    <property type="match status" value="1"/>
</dbReference>
<name>A0A2S3U1K9_LACPN</name>
<dbReference type="Pfam" id="PF01225">
    <property type="entry name" value="Mur_ligase"/>
    <property type="match status" value="1"/>
</dbReference>
<dbReference type="SUPFAM" id="SSF63418">
    <property type="entry name" value="MurE/MurF N-terminal domain"/>
    <property type="match status" value="1"/>
</dbReference>
<proteinExistence type="predicted"/>
<reference evidence="3 4" key="1">
    <citation type="submission" date="2017-06" db="EMBL/GenBank/DDBJ databases">
        <title>Genome sequence of Lactobacillus plantarum subsp. plantarum strain SRCM101258.</title>
        <authorList>
            <person name="Cho S.H."/>
        </authorList>
    </citation>
    <scope>NUCLEOTIDE SEQUENCE [LARGE SCALE GENOMIC DNA]</scope>
    <source>
        <strain evidence="3 4">SRCM101258</strain>
    </source>
</reference>
<feature type="domain" description="Mur ligase N-terminal catalytic" evidence="2">
    <location>
        <begin position="25"/>
        <end position="86"/>
    </location>
</feature>